<dbReference type="GO" id="GO:0008202">
    <property type="term" value="P:steroid metabolic process"/>
    <property type="evidence" value="ECO:0007669"/>
    <property type="project" value="TreeGrafter"/>
</dbReference>
<comment type="caution">
    <text evidence="1">The sequence shown here is derived from an EMBL/GenBank/DDBJ whole genome shotgun (WGS) entry which is preliminary data.</text>
</comment>
<dbReference type="OrthoDB" id="294295at2759"/>
<dbReference type="GO" id="GO:0016491">
    <property type="term" value="F:oxidoreductase activity"/>
    <property type="evidence" value="ECO:0007669"/>
    <property type="project" value="TreeGrafter"/>
</dbReference>
<dbReference type="SUPFAM" id="SSF51735">
    <property type="entry name" value="NAD(P)-binding Rossmann-fold domains"/>
    <property type="match status" value="1"/>
</dbReference>
<dbReference type="Gene3D" id="3.40.50.720">
    <property type="entry name" value="NAD(P)-binding Rossmann-like Domain"/>
    <property type="match status" value="1"/>
</dbReference>
<dbReference type="InterPro" id="IPR002347">
    <property type="entry name" value="SDR_fam"/>
</dbReference>
<proteinExistence type="predicted"/>
<protein>
    <submittedName>
        <fullName evidence="1">Uncharacterized protein</fullName>
    </submittedName>
</protein>
<dbReference type="AlphaFoldDB" id="A0A834IL38"/>
<organism evidence="1 2">
    <name type="scientific">Rhynchophorus ferrugineus</name>
    <name type="common">Red palm weevil</name>
    <name type="synonym">Curculio ferrugineus</name>
    <dbReference type="NCBI Taxonomy" id="354439"/>
    <lineage>
        <taxon>Eukaryota</taxon>
        <taxon>Metazoa</taxon>
        <taxon>Ecdysozoa</taxon>
        <taxon>Arthropoda</taxon>
        <taxon>Hexapoda</taxon>
        <taxon>Insecta</taxon>
        <taxon>Pterygota</taxon>
        <taxon>Neoptera</taxon>
        <taxon>Endopterygota</taxon>
        <taxon>Coleoptera</taxon>
        <taxon>Polyphaga</taxon>
        <taxon>Cucujiformia</taxon>
        <taxon>Curculionidae</taxon>
        <taxon>Dryophthorinae</taxon>
        <taxon>Rhynchophorus</taxon>
    </lineage>
</organism>
<dbReference type="PANTHER" id="PTHR43313:SF36">
    <property type="entry name" value="D-BETA-HYDROXYBUTYRATE DEHYDROGENASE, MITOCHONDRIAL"/>
    <property type="match status" value="1"/>
</dbReference>
<dbReference type="InterPro" id="IPR036291">
    <property type="entry name" value="NAD(P)-bd_dom_sf"/>
</dbReference>
<dbReference type="Proteomes" id="UP000625711">
    <property type="component" value="Unassembled WGS sequence"/>
</dbReference>
<dbReference type="PRINTS" id="PR00081">
    <property type="entry name" value="GDHRDH"/>
</dbReference>
<accession>A0A834IL38</accession>
<reference evidence="1" key="1">
    <citation type="submission" date="2020-08" db="EMBL/GenBank/DDBJ databases">
        <title>Genome sequencing and assembly of the red palm weevil Rhynchophorus ferrugineus.</title>
        <authorList>
            <person name="Dias G.B."/>
            <person name="Bergman C.M."/>
            <person name="Manee M."/>
        </authorList>
    </citation>
    <scope>NUCLEOTIDE SEQUENCE</scope>
    <source>
        <strain evidence="1">AA-2017</strain>
        <tissue evidence="1">Whole larva</tissue>
    </source>
</reference>
<dbReference type="EMBL" id="JAACXV010000221">
    <property type="protein sequence ID" value="KAF7281824.1"/>
    <property type="molecule type" value="Genomic_DNA"/>
</dbReference>
<keyword evidence="2" id="KW-1185">Reference proteome</keyword>
<gene>
    <name evidence="1" type="ORF">GWI33_004225</name>
</gene>
<dbReference type="PANTHER" id="PTHR43313">
    <property type="entry name" value="SHORT-CHAIN DEHYDROGENASE/REDUCTASE FAMILY 9C"/>
    <property type="match status" value="1"/>
</dbReference>
<name>A0A834IL38_RHYFE</name>
<evidence type="ECO:0000313" key="2">
    <source>
        <dbReference type="Proteomes" id="UP000625711"/>
    </source>
</evidence>
<evidence type="ECO:0000313" key="1">
    <source>
        <dbReference type="EMBL" id="KAF7281824.1"/>
    </source>
</evidence>
<sequence length="327" mass="38004">MGALSKSECWEWLFLFNMGLNHIKLSRILQERERVSINKKKVIIITGCDSGLGFSLAQYAADSGFTVIAAFLNLDSKGAKEIKRLYGGYIIQIQLDVTDIKSIQSALQSMEHYFNKNPDYSLHAFVNNAGVMVFGEFEWQTPRLIQHQINVNLLGTFRVTNAFCPLIRQHKAALSSWSDGLRVEMAKYGVQVTTIIPGSFVGESNIMGTQIQNVQEMHDNFTKEQHKFYSDYFKRYNIYLSYITPPKDVHKLQDKSLYECFDGALLDNPPHPVYKNEPWRYKIYHFFFKYSPVFLRDYLIEKFMQMPKYKEDNRPENNKELSCICSI</sequence>
<dbReference type="Pfam" id="PF00106">
    <property type="entry name" value="adh_short"/>
    <property type="match status" value="1"/>
</dbReference>